<evidence type="ECO:0000313" key="2">
    <source>
        <dbReference type="EMBL" id="OZC05408.1"/>
    </source>
</evidence>
<feature type="transmembrane region" description="Helical" evidence="1">
    <location>
        <begin position="30"/>
        <end position="48"/>
    </location>
</feature>
<name>A0A238BLL9_9BILA</name>
<evidence type="ECO:0000313" key="3">
    <source>
        <dbReference type="Proteomes" id="UP000242913"/>
    </source>
</evidence>
<keyword evidence="1" id="KW-0812">Transmembrane</keyword>
<keyword evidence="1" id="KW-1133">Transmembrane helix</keyword>
<sequence length="97" mass="10888">MQTDQQFAAMLLRTCKRLAGKPADVTHMDLILVASGCGTFLIPSAYVFRDTKNGHILICKKQRQIFEGFGDFVALQKESASQSSTEYVTFTLIFIMF</sequence>
<dbReference type="OrthoDB" id="297496at2759"/>
<reference evidence="2 3" key="1">
    <citation type="submission" date="2015-12" db="EMBL/GenBank/DDBJ databases">
        <title>Draft genome of the nematode, Onchocerca flexuosa.</title>
        <authorList>
            <person name="Mitreva M."/>
        </authorList>
    </citation>
    <scope>NUCLEOTIDE SEQUENCE [LARGE SCALE GENOMIC DNA]</scope>
    <source>
        <strain evidence="2">Red Deer</strain>
    </source>
</reference>
<accession>A0A238BLL9</accession>
<protein>
    <submittedName>
        <fullName evidence="2">Uncharacterized protein</fullName>
    </submittedName>
</protein>
<dbReference type="AlphaFoldDB" id="A0A238BLL9"/>
<proteinExistence type="predicted"/>
<gene>
    <name evidence="2" type="ORF">X798_07619</name>
</gene>
<feature type="non-terminal residue" evidence="2">
    <location>
        <position position="97"/>
    </location>
</feature>
<dbReference type="Proteomes" id="UP000242913">
    <property type="component" value="Unassembled WGS sequence"/>
</dbReference>
<dbReference type="EMBL" id="KZ271255">
    <property type="protein sequence ID" value="OZC05408.1"/>
    <property type="molecule type" value="Genomic_DNA"/>
</dbReference>
<organism evidence="2 3">
    <name type="scientific">Onchocerca flexuosa</name>
    <dbReference type="NCBI Taxonomy" id="387005"/>
    <lineage>
        <taxon>Eukaryota</taxon>
        <taxon>Metazoa</taxon>
        <taxon>Ecdysozoa</taxon>
        <taxon>Nematoda</taxon>
        <taxon>Chromadorea</taxon>
        <taxon>Rhabditida</taxon>
        <taxon>Spirurina</taxon>
        <taxon>Spiruromorpha</taxon>
        <taxon>Filarioidea</taxon>
        <taxon>Onchocercidae</taxon>
        <taxon>Onchocerca</taxon>
    </lineage>
</organism>
<keyword evidence="3" id="KW-1185">Reference proteome</keyword>
<evidence type="ECO:0000256" key="1">
    <source>
        <dbReference type="SAM" id="Phobius"/>
    </source>
</evidence>
<keyword evidence="1" id="KW-0472">Membrane</keyword>